<sequence length="904" mass="101404">MQGRGKREVHAKTRRPAASSGMIPTWKNPGATSPGIKPDSPMWEASNLATTRRGPYELVNSAFIDYGRLWKRSLVIDGRPHALEGSARLGGLPTVKKVRNYGERVAGSRYSAVRYVGALAAPEDSLAGVDCVPGVNKARTRAAAAARGARGFVLGKVTAEGGICKDPGVWCDNPPPARRRVCLLKSNKKSFEKIERKRGSGGNKKKGSLERKASKKMGQKGMRSSPSTPVIFLSRAKEKKSEIKEKYTKRGRRRQSPTDRKEACFFAGDPRNALSKSTERFATLSQGWVPDPPSRLRFVAMQHSLCQRSLEITHKRFACLSYKLAKSIEVTSTRQRNTKNALVFFLTATKNEDRLAYLGGKRCFLIYRERIMCDTGPPTIQHSLHDSQPMLREEREREREREIDEGSVHRLLLWPTQKLTTQAFVYRGVGLALPGSHRRQENGLCRASEGAYSRCDAKMRRERAIAVPPDGTRGENDYDQQTNCGCSHQVKAVHDEIDLPVSNLFPSFETEKSCSHKGETATHIKCTIAAKRKALNWRAVFSSHCVYLMAFRWLRLVIRKHCLGASEDCNMRCRVAEDCTQYAFPGSCMSDELDLWRQDIKTRSISQLDGRSALFITVPSRCHGDATPTPISWPWFIFQAPASTFRREIAALAGRKKFCCPACGNTIKLQFSGSQRDRSTSSLVVHDPTQDGDHGADELSTGGASKKHSRRLGGEEDEVEVDWLAMERTPDSTPCRERHWLYTLIKLELSKALSNLSDGARVEQLRTPERPGKALRHDSVHQTPETDSGKLIGKKENAFPEWDGKVGRERARERETAIERKEEARTRTDAVPQHSAIFVQGAEHRRHLSDFSLMLEILRHAGGLCFSFSFCSLSLSLFLSLHFPEDDCEFARSRPPLTRNKNPL</sequence>
<comment type="caution">
    <text evidence="2">The sequence shown here is derived from an EMBL/GenBank/DDBJ whole genome shotgun (WGS) entry which is preliminary data.</text>
</comment>
<evidence type="ECO:0000313" key="2">
    <source>
        <dbReference type="EMBL" id="KAJ8878879.1"/>
    </source>
</evidence>
<feature type="region of interest" description="Disordered" evidence="1">
    <location>
        <begin position="1"/>
        <end position="40"/>
    </location>
</feature>
<feature type="compositionally biased region" description="Basic and acidic residues" evidence="1">
    <location>
        <begin position="1"/>
        <end position="11"/>
    </location>
</feature>
<proteinExistence type="predicted"/>
<feature type="region of interest" description="Disordered" evidence="1">
    <location>
        <begin position="378"/>
        <end position="402"/>
    </location>
</feature>
<protein>
    <submittedName>
        <fullName evidence="2">Uncharacterized protein</fullName>
    </submittedName>
</protein>
<keyword evidence="3" id="KW-1185">Reference proteome</keyword>
<dbReference type="Proteomes" id="UP001159363">
    <property type="component" value="Chromosome 6"/>
</dbReference>
<feature type="region of interest" description="Disordered" evidence="1">
    <location>
        <begin position="678"/>
        <end position="715"/>
    </location>
</feature>
<feature type="compositionally biased region" description="Basic and acidic residues" evidence="1">
    <location>
        <begin position="760"/>
        <end position="780"/>
    </location>
</feature>
<evidence type="ECO:0000256" key="1">
    <source>
        <dbReference type="SAM" id="MobiDB-lite"/>
    </source>
</evidence>
<name>A0ABQ9H3K5_9NEOP</name>
<organism evidence="2 3">
    <name type="scientific">Dryococelus australis</name>
    <dbReference type="NCBI Taxonomy" id="614101"/>
    <lineage>
        <taxon>Eukaryota</taxon>
        <taxon>Metazoa</taxon>
        <taxon>Ecdysozoa</taxon>
        <taxon>Arthropoda</taxon>
        <taxon>Hexapoda</taxon>
        <taxon>Insecta</taxon>
        <taxon>Pterygota</taxon>
        <taxon>Neoptera</taxon>
        <taxon>Polyneoptera</taxon>
        <taxon>Phasmatodea</taxon>
        <taxon>Verophasmatodea</taxon>
        <taxon>Anareolatae</taxon>
        <taxon>Phasmatidae</taxon>
        <taxon>Eurycanthinae</taxon>
        <taxon>Dryococelus</taxon>
    </lineage>
</organism>
<reference evidence="2 3" key="1">
    <citation type="submission" date="2023-02" db="EMBL/GenBank/DDBJ databases">
        <title>LHISI_Scaffold_Assembly.</title>
        <authorList>
            <person name="Stuart O.P."/>
            <person name="Cleave R."/>
            <person name="Magrath M.J.L."/>
            <person name="Mikheyev A.S."/>
        </authorList>
    </citation>
    <scope>NUCLEOTIDE SEQUENCE [LARGE SCALE GENOMIC DNA]</scope>
    <source>
        <strain evidence="2">Daus_M_001</strain>
        <tissue evidence="2">Leg muscle</tissue>
    </source>
</reference>
<accession>A0ABQ9H3K5</accession>
<feature type="compositionally biased region" description="Basic and acidic residues" evidence="1">
    <location>
        <begin position="688"/>
        <end position="697"/>
    </location>
</feature>
<gene>
    <name evidence="2" type="ORF">PR048_019478</name>
</gene>
<feature type="compositionally biased region" description="Basic and acidic residues" evidence="1">
    <location>
        <begin position="235"/>
        <end position="248"/>
    </location>
</feature>
<feature type="compositionally biased region" description="Basic and acidic residues" evidence="1">
    <location>
        <begin position="391"/>
        <end position="402"/>
    </location>
</feature>
<dbReference type="EMBL" id="JARBHB010000007">
    <property type="protein sequence ID" value="KAJ8878879.1"/>
    <property type="molecule type" value="Genomic_DNA"/>
</dbReference>
<feature type="region of interest" description="Disordered" evidence="1">
    <location>
        <begin position="193"/>
        <end position="261"/>
    </location>
</feature>
<feature type="region of interest" description="Disordered" evidence="1">
    <location>
        <begin position="760"/>
        <end position="791"/>
    </location>
</feature>
<evidence type="ECO:0000313" key="3">
    <source>
        <dbReference type="Proteomes" id="UP001159363"/>
    </source>
</evidence>